<accession>A0A8J6BZ31</accession>
<proteinExistence type="predicted"/>
<dbReference type="AlphaFoldDB" id="A0A8J6BZ31"/>
<gene>
    <name evidence="2" type="ORF">GUJ93_ZPchr0013g37411</name>
</gene>
<dbReference type="EMBL" id="JAAALK010000079">
    <property type="protein sequence ID" value="KAG8100752.1"/>
    <property type="molecule type" value="Genomic_DNA"/>
</dbReference>
<dbReference type="Proteomes" id="UP000729402">
    <property type="component" value="Unassembled WGS sequence"/>
</dbReference>
<feature type="region of interest" description="Disordered" evidence="1">
    <location>
        <begin position="48"/>
        <end position="67"/>
    </location>
</feature>
<evidence type="ECO:0000313" key="3">
    <source>
        <dbReference type="Proteomes" id="UP000729402"/>
    </source>
</evidence>
<protein>
    <submittedName>
        <fullName evidence="2">Uncharacterized protein</fullName>
    </submittedName>
</protein>
<reference evidence="2" key="1">
    <citation type="journal article" date="2021" name="bioRxiv">
        <title>Whole Genome Assembly and Annotation of Northern Wild Rice, Zizania palustris L., Supports a Whole Genome Duplication in the Zizania Genus.</title>
        <authorList>
            <person name="Haas M."/>
            <person name="Kono T."/>
            <person name="Macchietto M."/>
            <person name="Millas R."/>
            <person name="McGilp L."/>
            <person name="Shao M."/>
            <person name="Duquette J."/>
            <person name="Hirsch C.N."/>
            <person name="Kimball J."/>
        </authorList>
    </citation>
    <scope>NUCLEOTIDE SEQUENCE</scope>
    <source>
        <tissue evidence="2">Fresh leaf tissue</tissue>
    </source>
</reference>
<organism evidence="2 3">
    <name type="scientific">Zizania palustris</name>
    <name type="common">Northern wild rice</name>
    <dbReference type="NCBI Taxonomy" id="103762"/>
    <lineage>
        <taxon>Eukaryota</taxon>
        <taxon>Viridiplantae</taxon>
        <taxon>Streptophyta</taxon>
        <taxon>Embryophyta</taxon>
        <taxon>Tracheophyta</taxon>
        <taxon>Spermatophyta</taxon>
        <taxon>Magnoliopsida</taxon>
        <taxon>Liliopsida</taxon>
        <taxon>Poales</taxon>
        <taxon>Poaceae</taxon>
        <taxon>BOP clade</taxon>
        <taxon>Oryzoideae</taxon>
        <taxon>Oryzeae</taxon>
        <taxon>Zizaniinae</taxon>
        <taxon>Zizania</taxon>
    </lineage>
</organism>
<evidence type="ECO:0000256" key="1">
    <source>
        <dbReference type="SAM" id="MobiDB-lite"/>
    </source>
</evidence>
<comment type="caution">
    <text evidence="2">The sequence shown here is derived from an EMBL/GenBank/DDBJ whole genome shotgun (WGS) entry which is preliminary data.</text>
</comment>
<reference evidence="2" key="2">
    <citation type="submission" date="2021-02" db="EMBL/GenBank/DDBJ databases">
        <authorList>
            <person name="Kimball J.A."/>
            <person name="Haas M.W."/>
            <person name="Macchietto M."/>
            <person name="Kono T."/>
            <person name="Duquette J."/>
            <person name="Shao M."/>
        </authorList>
    </citation>
    <scope>NUCLEOTIDE SEQUENCE</scope>
    <source>
        <tissue evidence="2">Fresh leaf tissue</tissue>
    </source>
</reference>
<sequence length="67" mass="7399">MDIPQFNKICKDDMKSNKRGAQKGTSTPEVLNLLEGKVRTEGALFCTMLPSDEGDEPLTELTLSRAE</sequence>
<name>A0A8J6BZ31_ZIZPA</name>
<keyword evidence="3" id="KW-1185">Reference proteome</keyword>
<evidence type="ECO:0000313" key="2">
    <source>
        <dbReference type="EMBL" id="KAG8100752.1"/>
    </source>
</evidence>